<name>A0AA36HND4_9DINO</name>
<protein>
    <submittedName>
        <fullName evidence="2">Uncharacterized protein</fullName>
    </submittedName>
</protein>
<gene>
    <name evidence="2" type="ORF">EVOR1521_LOCUS2408</name>
</gene>
<dbReference type="AlphaFoldDB" id="A0AA36HND4"/>
<organism evidence="2 3">
    <name type="scientific">Effrenium voratum</name>
    <dbReference type="NCBI Taxonomy" id="2562239"/>
    <lineage>
        <taxon>Eukaryota</taxon>
        <taxon>Sar</taxon>
        <taxon>Alveolata</taxon>
        <taxon>Dinophyceae</taxon>
        <taxon>Suessiales</taxon>
        <taxon>Symbiodiniaceae</taxon>
        <taxon>Effrenium</taxon>
    </lineage>
</organism>
<feature type="compositionally biased region" description="Basic and acidic residues" evidence="1">
    <location>
        <begin position="11"/>
        <end position="20"/>
    </location>
</feature>
<keyword evidence="3" id="KW-1185">Reference proteome</keyword>
<dbReference type="Proteomes" id="UP001178507">
    <property type="component" value="Unassembled WGS sequence"/>
</dbReference>
<feature type="region of interest" description="Disordered" evidence="1">
    <location>
        <begin position="1"/>
        <end position="50"/>
    </location>
</feature>
<reference evidence="2" key="1">
    <citation type="submission" date="2023-08" db="EMBL/GenBank/DDBJ databases">
        <authorList>
            <person name="Chen Y."/>
            <person name="Shah S."/>
            <person name="Dougan E. K."/>
            <person name="Thang M."/>
            <person name="Chan C."/>
        </authorList>
    </citation>
    <scope>NUCLEOTIDE SEQUENCE</scope>
</reference>
<evidence type="ECO:0000256" key="1">
    <source>
        <dbReference type="SAM" id="MobiDB-lite"/>
    </source>
</evidence>
<proteinExistence type="predicted"/>
<accession>A0AA36HND4</accession>
<comment type="caution">
    <text evidence="2">The sequence shown here is derived from an EMBL/GenBank/DDBJ whole genome shotgun (WGS) entry which is preliminary data.</text>
</comment>
<evidence type="ECO:0000313" key="3">
    <source>
        <dbReference type="Proteomes" id="UP001178507"/>
    </source>
</evidence>
<sequence length="107" mass="12144">MVVEVGEESQLPEKAKKEQPKAASPAPKKRGRPPAPKAAETPPKRPRLEDWGTLWTRLESKGWRLEVVGQRQDRYYLPPGVERGPGKKNRVDYFDSKKQVLQQLGGQ</sequence>
<dbReference type="EMBL" id="CAUJNA010000125">
    <property type="protein sequence ID" value="CAJ1372297.1"/>
    <property type="molecule type" value="Genomic_DNA"/>
</dbReference>
<evidence type="ECO:0000313" key="2">
    <source>
        <dbReference type="EMBL" id="CAJ1372297.1"/>
    </source>
</evidence>